<dbReference type="PANTHER" id="PTHR42109:SF2">
    <property type="entry name" value="INTEGRAL MEMBRANE PROTEIN"/>
    <property type="match status" value="1"/>
</dbReference>
<evidence type="ECO:0000313" key="4">
    <source>
        <dbReference type="Proteomes" id="UP000559256"/>
    </source>
</evidence>
<protein>
    <recommendedName>
        <fullName evidence="2">DUF7702 domain-containing protein</fullName>
    </recommendedName>
</protein>
<keyword evidence="1" id="KW-0812">Transmembrane</keyword>
<evidence type="ECO:0000256" key="1">
    <source>
        <dbReference type="SAM" id="Phobius"/>
    </source>
</evidence>
<name>A0A8H5D3N0_9AGAR</name>
<evidence type="ECO:0000313" key="3">
    <source>
        <dbReference type="EMBL" id="KAF5353001.1"/>
    </source>
</evidence>
<dbReference type="Pfam" id="PF24800">
    <property type="entry name" value="DUF7702"/>
    <property type="match status" value="1"/>
</dbReference>
<sequence>MMSSDHFNYAKNIGHYDSVAAAVVFALVYVPLFIRFIPLLIRQRSLVLFMMVLFCQIRIVSFIIRAVLTSSDSAGENEGLFIADQVLLSVGFVGLLYSAYGLILDRLQPTETALPMSRIDHLIRNRRLFHLNMSLATALSIVGVIDLTHSDQSDQDTGNTLRKVGAIILLALTIITTYLTGVLIVREKDSPISEGSSEPASSSSRFTSFGHVYGSYILGVLCALMLVREIFLAATILANSSKQNEERFWYPLVALPEVLCVILYAIPGIIPDRKKVQLRYQLQEA</sequence>
<organism evidence="3 4">
    <name type="scientific">Tetrapyrgos nigripes</name>
    <dbReference type="NCBI Taxonomy" id="182062"/>
    <lineage>
        <taxon>Eukaryota</taxon>
        <taxon>Fungi</taxon>
        <taxon>Dikarya</taxon>
        <taxon>Basidiomycota</taxon>
        <taxon>Agaricomycotina</taxon>
        <taxon>Agaricomycetes</taxon>
        <taxon>Agaricomycetidae</taxon>
        <taxon>Agaricales</taxon>
        <taxon>Marasmiineae</taxon>
        <taxon>Marasmiaceae</taxon>
        <taxon>Tetrapyrgos</taxon>
    </lineage>
</organism>
<dbReference type="OrthoDB" id="5389493at2759"/>
<dbReference type="EMBL" id="JAACJM010000065">
    <property type="protein sequence ID" value="KAF5353001.1"/>
    <property type="molecule type" value="Genomic_DNA"/>
</dbReference>
<dbReference type="Proteomes" id="UP000559256">
    <property type="component" value="Unassembled WGS sequence"/>
</dbReference>
<evidence type="ECO:0000259" key="2">
    <source>
        <dbReference type="Pfam" id="PF24800"/>
    </source>
</evidence>
<comment type="caution">
    <text evidence="3">The sequence shown here is derived from an EMBL/GenBank/DDBJ whole genome shotgun (WGS) entry which is preliminary data.</text>
</comment>
<dbReference type="AlphaFoldDB" id="A0A8H5D3N0"/>
<dbReference type="InterPro" id="IPR056119">
    <property type="entry name" value="DUF7702"/>
</dbReference>
<keyword evidence="4" id="KW-1185">Reference proteome</keyword>
<proteinExistence type="predicted"/>
<dbReference type="PANTHER" id="PTHR42109">
    <property type="entry name" value="UNPLACED GENOMIC SCAFFOLD UM_SCAF_CONTIG_1.265, WHOLE GENOME SHOTGUN SEQUENCE"/>
    <property type="match status" value="1"/>
</dbReference>
<feature type="transmembrane region" description="Helical" evidence="1">
    <location>
        <begin position="165"/>
        <end position="185"/>
    </location>
</feature>
<feature type="transmembrane region" description="Helical" evidence="1">
    <location>
        <begin position="128"/>
        <end position="145"/>
    </location>
</feature>
<keyword evidence="1" id="KW-0472">Membrane</keyword>
<feature type="transmembrane region" description="Helical" evidence="1">
    <location>
        <begin position="248"/>
        <end position="270"/>
    </location>
</feature>
<feature type="transmembrane region" description="Helical" evidence="1">
    <location>
        <begin position="13"/>
        <end position="34"/>
    </location>
</feature>
<feature type="transmembrane region" description="Helical" evidence="1">
    <location>
        <begin position="206"/>
        <end position="228"/>
    </location>
</feature>
<feature type="transmembrane region" description="Helical" evidence="1">
    <location>
        <begin position="46"/>
        <end position="66"/>
    </location>
</feature>
<gene>
    <name evidence="3" type="ORF">D9758_007908</name>
</gene>
<feature type="transmembrane region" description="Helical" evidence="1">
    <location>
        <begin position="86"/>
        <end position="107"/>
    </location>
</feature>
<accession>A0A8H5D3N0</accession>
<feature type="domain" description="DUF7702" evidence="2">
    <location>
        <begin position="23"/>
        <end position="188"/>
    </location>
</feature>
<reference evidence="3 4" key="1">
    <citation type="journal article" date="2020" name="ISME J.">
        <title>Uncovering the hidden diversity of litter-decomposition mechanisms in mushroom-forming fungi.</title>
        <authorList>
            <person name="Floudas D."/>
            <person name="Bentzer J."/>
            <person name="Ahren D."/>
            <person name="Johansson T."/>
            <person name="Persson P."/>
            <person name="Tunlid A."/>
        </authorList>
    </citation>
    <scope>NUCLEOTIDE SEQUENCE [LARGE SCALE GENOMIC DNA]</scope>
    <source>
        <strain evidence="3 4">CBS 291.85</strain>
    </source>
</reference>
<keyword evidence="1" id="KW-1133">Transmembrane helix</keyword>